<dbReference type="Pfam" id="PF12138">
    <property type="entry name" value="Spherulin4"/>
    <property type="match status" value="1"/>
</dbReference>
<comment type="caution">
    <text evidence="1">The sequence shown here is derived from an EMBL/GenBank/DDBJ whole genome shotgun (WGS) entry which is preliminary data.</text>
</comment>
<dbReference type="Proteomes" id="UP000799536">
    <property type="component" value="Unassembled WGS sequence"/>
</dbReference>
<evidence type="ECO:0000313" key="2">
    <source>
        <dbReference type="Proteomes" id="UP000799536"/>
    </source>
</evidence>
<gene>
    <name evidence="1" type="ORF">GQ43DRAFT_164042</name>
</gene>
<reference evidence="1" key="1">
    <citation type="journal article" date="2020" name="Stud. Mycol.">
        <title>101 Dothideomycetes genomes: a test case for predicting lifestyles and emergence of pathogens.</title>
        <authorList>
            <person name="Haridas S."/>
            <person name="Albert R."/>
            <person name="Binder M."/>
            <person name="Bloem J."/>
            <person name="Labutti K."/>
            <person name="Salamov A."/>
            <person name="Andreopoulos B."/>
            <person name="Baker S."/>
            <person name="Barry K."/>
            <person name="Bills G."/>
            <person name="Bluhm B."/>
            <person name="Cannon C."/>
            <person name="Castanera R."/>
            <person name="Culley D."/>
            <person name="Daum C."/>
            <person name="Ezra D."/>
            <person name="Gonzalez J."/>
            <person name="Henrissat B."/>
            <person name="Kuo A."/>
            <person name="Liang C."/>
            <person name="Lipzen A."/>
            <person name="Lutzoni F."/>
            <person name="Magnuson J."/>
            <person name="Mondo S."/>
            <person name="Nolan M."/>
            <person name="Ohm R."/>
            <person name="Pangilinan J."/>
            <person name="Park H.-J."/>
            <person name="Ramirez L."/>
            <person name="Alfaro M."/>
            <person name="Sun H."/>
            <person name="Tritt A."/>
            <person name="Yoshinaga Y."/>
            <person name="Zwiers L.-H."/>
            <person name="Turgeon B."/>
            <person name="Goodwin S."/>
            <person name="Spatafora J."/>
            <person name="Crous P."/>
            <person name="Grigoriev I."/>
        </authorList>
    </citation>
    <scope>NUCLEOTIDE SEQUENCE</scope>
    <source>
        <strain evidence="1">ATCC 74209</strain>
    </source>
</reference>
<accession>A0A9P4JKY0</accession>
<dbReference type="PANTHER" id="PTHR35040">
    <property type="match status" value="1"/>
</dbReference>
<dbReference type="OrthoDB" id="5342184at2759"/>
<dbReference type="EMBL" id="ML994148">
    <property type="protein sequence ID" value="KAF2198388.1"/>
    <property type="molecule type" value="Genomic_DNA"/>
</dbReference>
<keyword evidence="2" id="KW-1185">Reference proteome</keyword>
<protein>
    <recommendedName>
        <fullName evidence="3">Cell surface protein</fullName>
    </recommendedName>
</protein>
<evidence type="ECO:0008006" key="3">
    <source>
        <dbReference type="Google" id="ProtNLM"/>
    </source>
</evidence>
<sequence>MPPASNVLLPLYIYPLPGAWEQLYRALSTYPNLSFTVILNPRNGPGASVFPDPNYSREIPKLNAQPNITTVGYVRTNYCRRSIKEVCQDVKRYAGWSTIPGLGVRGVFFDETPNLFSSEVAEYLEEVNRCVKGSEGMLGERLVIHNPGTVPDAGFATSGPDATTVVEESFAQYKSAIVQERLSSLLPYGWSRCCYIVHSVPREEIRELVMELRERGRYLFVTESNEDFYVKFGESWVDFVEAMQVQR</sequence>
<dbReference type="PANTHER" id="PTHR35040:SF9">
    <property type="entry name" value="4-LIKE CELL SURFACE PROTEIN, PUTATIVE (AFU_ORTHOLOGUE AFUA_4G14080)-RELATED"/>
    <property type="match status" value="1"/>
</dbReference>
<name>A0A9P4JKY0_9PLEO</name>
<dbReference type="AlphaFoldDB" id="A0A9P4JKY0"/>
<evidence type="ECO:0000313" key="1">
    <source>
        <dbReference type="EMBL" id="KAF2198388.1"/>
    </source>
</evidence>
<proteinExistence type="predicted"/>
<organism evidence="1 2">
    <name type="scientific">Delitschia confertaspora ATCC 74209</name>
    <dbReference type="NCBI Taxonomy" id="1513339"/>
    <lineage>
        <taxon>Eukaryota</taxon>
        <taxon>Fungi</taxon>
        <taxon>Dikarya</taxon>
        <taxon>Ascomycota</taxon>
        <taxon>Pezizomycotina</taxon>
        <taxon>Dothideomycetes</taxon>
        <taxon>Pleosporomycetidae</taxon>
        <taxon>Pleosporales</taxon>
        <taxon>Delitschiaceae</taxon>
        <taxon>Delitschia</taxon>
    </lineage>
</organism>
<dbReference type="InterPro" id="IPR021986">
    <property type="entry name" value="Spherulin4"/>
</dbReference>